<keyword evidence="1" id="KW-1133">Transmembrane helix</keyword>
<protein>
    <submittedName>
        <fullName evidence="2">Uncharacterized protein</fullName>
    </submittedName>
</protein>
<feature type="transmembrane region" description="Helical" evidence="1">
    <location>
        <begin position="44"/>
        <end position="72"/>
    </location>
</feature>
<accession>A0A918JWX5</accession>
<evidence type="ECO:0000313" key="2">
    <source>
        <dbReference type="EMBL" id="GGX21806.1"/>
    </source>
</evidence>
<name>A0A918JWX5_9FLAO</name>
<dbReference type="EMBL" id="BMWS01000015">
    <property type="protein sequence ID" value="GGX21806.1"/>
    <property type="molecule type" value="Genomic_DNA"/>
</dbReference>
<comment type="caution">
    <text evidence="2">The sequence shown here is derived from an EMBL/GenBank/DDBJ whole genome shotgun (WGS) entry which is preliminary data.</text>
</comment>
<keyword evidence="1" id="KW-0812">Transmembrane</keyword>
<evidence type="ECO:0000313" key="3">
    <source>
        <dbReference type="Proteomes" id="UP000601108"/>
    </source>
</evidence>
<keyword evidence="1" id="KW-0472">Membrane</keyword>
<feature type="transmembrane region" description="Helical" evidence="1">
    <location>
        <begin position="15"/>
        <end position="32"/>
    </location>
</feature>
<dbReference type="AlphaFoldDB" id="A0A918JWX5"/>
<keyword evidence="3" id="KW-1185">Reference proteome</keyword>
<dbReference type="Proteomes" id="UP000601108">
    <property type="component" value="Unassembled WGS sequence"/>
</dbReference>
<gene>
    <name evidence="2" type="ORF">GCM10007384_23880</name>
</gene>
<sequence>MGIAISIKEITKSEIINGITTLFFLFYLYKAMRKFYEQKRGKTIVKFVLVNILFFILAGIGSTLTLIGSMFIF</sequence>
<proteinExistence type="predicted"/>
<reference evidence="2 3" key="1">
    <citation type="journal article" date="2014" name="Int. J. Syst. Evol. Microbiol.">
        <title>Complete genome sequence of Corynebacterium casei LMG S-19264T (=DSM 44701T), isolated from a smear-ripened cheese.</title>
        <authorList>
            <consortium name="US DOE Joint Genome Institute (JGI-PGF)"/>
            <person name="Walter F."/>
            <person name="Albersmeier A."/>
            <person name="Kalinowski J."/>
            <person name="Ruckert C."/>
        </authorList>
    </citation>
    <scope>NUCLEOTIDE SEQUENCE [LARGE SCALE GENOMIC DNA]</scope>
    <source>
        <strain evidence="2 3">KCTC 12285</strain>
    </source>
</reference>
<organism evidence="2 3">
    <name type="scientific">Aquimarina muelleri</name>
    <dbReference type="NCBI Taxonomy" id="279356"/>
    <lineage>
        <taxon>Bacteria</taxon>
        <taxon>Pseudomonadati</taxon>
        <taxon>Bacteroidota</taxon>
        <taxon>Flavobacteriia</taxon>
        <taxon>Flavobacteriales</taxon>
        <taxon>Flavobacteriaceae</taxon>
        <taxon>Aquimarina</taxon>
    </lineage>
</organism>
<evidence type="ECO:0000256" key="1">
    <source>
        <dbReference type="SAM" id="Phobius"/>
    </source>
</evidence>